<dbReference type="RefSeq" id="WP_369667256.1">
    <property type="nucleotide sequence ID" value="NZ_JBDKXB010000012.1"/>
</dbReference>
<feature type="transmembrane region" description="Helical" evidence="8">
    <location>
        <begin position="155"/>
        <end position="174"/>
    </location>
</feature>
<dbReference type="Pfam" id="PF02690">
    <property type="entry name" value="Na_Pi_cotrans"/>
    <property type="match status" value="2"/>
</dbReference>
<dbReference type="PANTHER" id="PTHR10010">
    <property type="entry name" value="SOLUTE CARRIER FAMILY 34 SODIUM PHOSPHATE , MEMBER 2-RELATED"/>
    <property type="match status" value="1"/>
</dbReference>
<keyword evidence="2" id="KW-1003">Cell membrane</keyword>
<evidence type="ECO:0000256" key="6">
    <source>
        <dbReference type="SAM" id="Coils"/>
    </source>
</evidence>
<protein>
    <submittedName>
        <fullName evidence="9">Na/Pi symporter</fullName>
    </submittedName>
</protein>
<dbReference type="PANTHER" id="PTHR10010:SF46">
    <property type="entry name" value="SODIUM-DEPENDENT PHOSPHATE TRANSPORT PROTEIN 2B"/>
    <property type="match status" value="1"/>
</dbReference>
<evidence type="ECO:0000256" key="5">
    <source>
        <dbReference type="ARBA" id="ARBA00023136"/>
    </source>
</evidence>
<keyword evidence="3 8" id="KW-0812">Transmembrane</keyword>
<reference evidence="9 10" key="1">
    <citation type="submission" date="2024-05" db="EMBL/GenBank/DDBJ databases">
        <title>Genome Sequence and Characterization of the New Strain Purple Sulfur Bacterium of Genus Thioalkalicoccus.</title>
        <authorList>
            <person name="Bryantseva I.A."/>
            <person name="Kyndt J.A."/>
            <person name="Imhoff J.F."/>
        </authorList>
    </citation>
    <scope>NUCLEOTIDE SEQUENCE [LARGE SCALE GENOMIC DNA]</scope>
    <source>
        <strain evidence="9 10">Um2</strain>
    </source>
</reference>
<keyword evidence="4 8" id="KW-1133">Transmembrane helix</keyword>
<feature type="region of interest" description="Disordered" evidence="7">
    <location>
        <begin position="594"/>
        <end position="616"/>
    </location>
</feature>
<keyword evidence="6" id="KW-0175">Coiled coil</keyword>
<evidence type="ECO:0000256" key="2">
    <source>
        <dbReference type="ARBA" id="ARBA00022475"/>
    </source>
</evidence>
<feature type="transmembrane region" description="Helical" evidence="8">
    <location>
        <begin position="238"/>
        <end position="257"/>
    </location>
</feature>
<keyword evidence="10" id="KW-1185">Reference proteome</keyword>
<feature type="transmembrane region" description="Helical" evidence="8">
    <location>
        <begin position="216"/>
        <end position="232"/>
    </location>
</feature>
<feature type="transmembrane region" description="Helical" evidence="8">
    <location>
        <begin position="85"/>
        <end position="111"/>
    </location>
</feature>
<feature type="transmembrane region" description="Helical" evidence="8">
    <location>
        <begin position="186"/>
        <end position="209"/>
    </location>
</feature>
<comment type="subcellular location">
    <subcellularLocation>
        <location evidence="1">Cell membrane</location>
        <topology evidence="1">Multi-pass membrane protein</topology>
    </subcellularLocation>
</comment>
<evidence type="ECO:0000256" key="1">
    <source>
        <dbReference type="ARBA" id="ARBA00004651"/>
    </source>
</evidence>
<evidence type="ECO:0000313" key="9">
    <source>
        <dbReference type="EMBL" id="MEY6432871.1"/>
    </source>
</evidence>
<evidence type="ECO:0000256" key="7">
    <source>
        <dbReference type="SAM" id="MobiDB-lite"/>
    </source>
</evidence>
<feature type="transmembrane region" description="Helical" evidence="8">
    <location>
        <begin position="310"/>
        <end position="334"/>
    </location>
</feature>
<dbReference type="InterPro" id="IPR003841">
    <property type="entry name" value="Na/Pi_transpt"/>
</dbReference>
<accession>A0ABV4BEG6</accession>
<name>A0ABV4BEG6_9GAMM</name>
<feature type="transmembrane region" description="Helical" evidence="8">
    <location>
        <begin position="131"/>
        <end position="148"/>
    </location>
</feature>
<evidence type="ECO:0000256" key="8">
    <source>
        <dbReference type="SAM" id="Phobius"/>
    </source>
</evidence>
<keyword evidence="5 8" id="KW-0472">Membrane</keyword>
<feature type="transmembrane region" description="Helical" evidence="8">
    <location>
        <begin position="269"/>
        <end position="290"/>
    </location>
</feature>
<comment type="caution">
    <text evidence="9">The sequence shown here is derived from an EMBL/GenBank/DDBJ whole genome shotgun (WGS) entry which is preliminary data.</text>
</comment>
<evidence type="ECO:0000256" key="3">
    <source>
        <dbReference type="ARBA" id="ARBA00022692"/>
    </source>
</evidence>
<sequence length="616" mass="67792">MAKLRYLPLPTALVILAWALWLDPNLTQIAAGVAIFLFGMMALENGFRAFTGGALERFLQWATSRLWKSLTFGVLATTLMQSSSLVTVITISFLSAGLIGLAQGIGILFGANLGTTTGAWLIAGVGVKVDIAAYAMPLLIFGVLLVFQRSTTLKGLGYILAGVGFLFLGIHYMKIGFEAFRDTIDLAAYAVPGLRGLLIFTALGIFATVVMQSSHATLVLTITALAAGQITYENALALSIGANVGTTITAIIGALGANIEGRRLAAAHLIFNLLTGVVALVFIHQFVMIVEALGDWLGIGADDFTLKLALFHTLFNLTGILLLLPFIGNLVTLLEQRLKPRPRTVSTPRFINEGLLQTPEAGLEAVRKELDHLFQNVFDIMALVLHIEPARLRRGQGLEQAQVPPERTRVIDVDDYYQRRVKPLHGAIVDFIAQIETHDSQTAQAFRLRAASQDLIEALKDIKHLQKNLVRFMVSTNPHLQREYLALRARLIRLLHELQRIAQGVEENPALSFDILRVETEEQDIVANGQLDRLIRERRINSGVATSLMNDSGYTYDIAKNLINMARVVFAPAEPIMREIDHDIHLDEQEIHDVVGQREQARTPPETARQTGETPR</sequence>
<evidence type="ECO:0000256" key="4">
    <source>
        <dbReference type="ARBA" id="ARBA00022989"/>
    </source>
</evidence>
<dbReference type="NCBIfam" id="NF037997">
    <property type="entry name" value="Na_Pi_symport"/>
    <property type="match status" value="1"/>
</dbReference>
<feature type="transmembrane region" description="Helical" evidence="8">
    <location>
        <begin position="29"/>
        <end position="47"/>
    </location>
</feature>
<proteinExistence type="predicted"/>
<feature type="coiled-coil region" evidence="6">
    <location>
        <begin position="448"/>
        <end position="508"/>
    </location>
</feature>
<evidence type="ECO:0000313" key="10">
    <source>
        <dbReference type="Proteomes" id="UP001564408"/>
    </source>
</evidence>
<dbReference type="EMBL" id="JBDKXB010000012">
    <property type="protein sequence ID" value="MEY6432871.1"/>
    <property type="molecule type" value="Genomic_DNA"/>
</dbReference>
<organism evidence="9 10">
    <name type="scientific">Thioalkalicoccus limnaeus</name>
    <dbReference type="NCBI Taxonomy" id="120681"/>
    <lineage>
        <taxon>Bacteria</taxon>
        <taxon>Pseudomonadati</taxon>
        <taxon>Pseudomonadota</taxon>
        <taxon>Gammaproteobacteria</taxon>
        <taxon>Chromatiales</taxon>
        <taxon>Chromatiaceae</taxon>
        <taxon>Thioalkalicoccus</taxon>
    </lineage>
</organism>
<dbReference type="Proteomes" id="UP001564408">
    <property type="component" value="Unassembled WGS sequence"/>
</dbReference>
<gene>
    <name evidence="9" type="ORF">ABC977_10670</name>
</gene>